<gene>
    <name evidence="1" type="ORF">SHANETTE_39</name>
</gene>
<dbReference type="GeneID" id="26642382"/>
<protein>
    <submittedName>
        <fullName evidence="1">Uncharacterized protein</fullName>
    </submittedName>
</protein>
<proteinExistence type="predicted"/>
<evidence type="ECO:0000313" key="2">
    <source>
        <dbReference type="Proteomes" id="UP000015093"/>
    </source>
</evidence>
<dbReference type="RefSeq" id="YP_009216037.1">
    <property type="nucleotide sequence ID" value="NC_028983.1"/>
</dbReference>
<reference evidence="1 2" key="1">
    <citation type="journal article" date="2014" name="Genome Announc.">
        <title>Genome Sequences of Three Novel Bacillus cereus Bacteriophages.</title>
        <authorList>
            <person name="Grose J.H."/>
            <person name="Jensen J.D."/>
            <person name="Merrill B.D."/>
            <person name="Fisher J.N."/>
            <person name="Burnett S.H."/>
            <person name="Breakwell D.P."/>
        </authorList>
    </citation>
    <scope>NUCLEOTIDE SEQUENCE [LARGE SCALE GENOMIC DNA]</scope>
</reference>
<dbReference type="KEGG" id="vg:26642382"/>
<dbReference type="Proteomes" id="UP000015093">
    <property type="component" value="Segment"/>
</dbReference>
<dbReference type="EMBL" id="KC595513">
    <property type="protein sequence ID" value="AGR46941.1"/>
    <property type="molecule type" value="Genomic_DNA"/>
</dbReference>
<name>S5M4X4_9CAUD</name>
<accession>S5M4X4</accession>
<keyword evidence="2" id="KW-1185">Reference proteome</keyword>
<evidence type="ECO:0000313" key="1">
    <source>
        <dbReference type="EMBL" id="AGR46941.1"/>
    </source>
</evidence>
<organism evidence="1 2">
    <name type="scientific">Bacillus phage Shanette</name>
    <dbReference type="NCBI Taxonomy" id="1296656"/>
    <lineage>
        <taxon>Viruses</taxon>
        <taxon>Duplodnaviria</taxon>
        <taxon>Heunggongvirae</taxon>
        <taxon>Uroviricota</taxon>
        <taxon>Caudoviricetes</taxon>
        <taxon>Herelleviridae</taxon>
        <taxon>Spounavirinae</taxon>
        <taxon>Siminovitchvirus</taxon>
        <taxon>Siminovitchvirus shanette</taxon>
    </lineage>
</organism>
<sequence>MSKYKGAHPCLYWHLKPGYFMFCTTGERKWVKLFGIPLIKLRKWEMFEVLDVSDRRDGMITVHVKGTESGTEMKFTRRSTAETSYYVVESTEIIKKGVIDV</sequence>